<evidence type="ECO:0000313" key="10">
    <source>
        <dbReference type="Proteomes" id="UP000317839"/>
    </source>
</evidence>
<name>A0A545T7G3_9GAMM</name>
<dbReference type="Pfam" id="PF00246">
    <property type="entry name" value="Peptidase_M14"/>
    <property type="match status" value="1"/>
</dbReference>
<gene>
    <name evidence="9" type="ORF">FLL45_17115</name>
</gene>
<organism evidence="9 10">
    <name type="scientific">Aliikangiella marina</name>
    <dbReference type="NCBI Taxonomy" id="1712262"/>
    <lineage>
        <taxon>Bacteria</taxon>
        <taxon>Pseudomonadati</taxon>
        <taxon>Pseudomonadota</taxon>
        <taxon>Gammaproteobacteria</taxon>
        <taxon>Oceanospirillales</taxon>
        <taxon>Pleioneaceae</taxon>
        <taxon>Aliikangiella</taxon>
    </lineage>
</organism>
<reference evidence="9 10" key="1">
    <citation type="submission" date="2019-06" db="EMBL/GenBank/DDBJ databases">
        <title>Draft genome of Aliikangiella marina GYP-15.</title>
        <authorList>
            <person name="Wang G."/>
        </authorList>
    </citation>
    <scope>NUCLEOTIDE SEQUENCE [LARGE SCALE GENOMIC DNA]</scope>
    <source>
        <strain evidence="9 10">GYP-15</strain>
    </source>
</reference>
<sequence>MSQLATVETNQNLLVRNAIAKRSHEDKALLRRHIPELVELERILLQAGDKIKTRILDTYQARGIDLPVYSVELGDFKPDQPRLLIVGGVHGIERIGSRVAIALLASWLQRISWEKSLQDSLQNMSITFVPIANPTGMFRNTRANGNGVDLMRNAPIDAEEKVPFLIGGQRISNRISWYRGDTEKLEPENQTLEILVDRLTQQSPLVISIDCHSGFGFKDRLWFPYAYRRRPMKGIAPIMALKLLWESGYPNHQYVFEPQSNHYLTHGDLWDYLYKKYSSPPDNHNFLPLTLELGSWIWVKKKPSQLLSMEGLFNPMVEHREQRTLRKHLPLFDFLRHATYSFSNWMPSQEQFAQLQQMAESLWYRES</sequence>
<dbReference type="GO" id="GO:0006508">
    <property type="term" value="P:proteolysis"/>
    <property type="evidence" value="ECO:0007669"/>
    <property type="project" value="UniProtKB-KW"/>
</dbReference>
<comment type="caution">
    <text evidence="9">The sequence shown here is derived from an EMBL/GenBank/DDBJ whole genome shotgun (WGS) entry which is preliminary data.</text>
</comment>
<feature type="domain" description="Peptidase M14" evidence="8">
    <location>
        <begin position="71"/>
        <end position="230"/>
    </location>
</feature>
<evidence type="ECO:0000256" key="7">
    <source>
        <dbReference type="ARBA" id="ARBA00023049"/>
    </source>
</evidence>
<dbReference type="InterPro" id="IPR000834">
    <property type="entry name" value="Peptidase_M14"/>
</dbReference>
<evidence type="ECO:0000259" key="8">
    <source>
        <dbReference type="Pfam" id="PF00246"/>
    </source>
</evidence>
<dbReference type="RefSeq" id="WP_142943299.1">
    <property type="nucleotide sequence ID" value="NZ_VIKR01000004.1"/>
</dbReference>
<evidence type="ECO:0000256" key="5">
    <source>
        <dbReference type="ARBA" id="ARBA00022801"/>
    </source>
</evidence>
<evidence type="ECO:0000256" key="3">
    <source>
        <dbReference type="ARBA" id="ARBA00022670"/>
    </source>
</evidence>
<dbReference type="InterPro" id="IPR057246">
    <property type="entry name" value="CARBOXYPEPT_ZN_1"/>
</dbReference>
<evidence type="ECO:0000256" key="2">
    <source>
        <dbReference type="ARBA" id="ARBA00005988"/>
    </source>
</evidence>
<dbReference type="PROSITE" id="PS00132">
    <property type="entry name" value="CARBOXYPEPT_ZN_1"/>
    <property type="match status" value="1"/>
</dbReference>
<evidence type="ECO:0000256" key="1">
    <source>
        <dbReference type="ARBA" id="ARBA00001947"/>
    </source>
</evidence>
<dbReference type="GO" id="GO:0004181">
    <property type="term" value="F:metallocarboxypeptidase activity"/>
    <property type="evidence" value="ECO:0007669"/>
    <property type="project" value="InterPro"/>
</dbReference>
<dbReference type="PANTHER" id="PTHR11705:SF143">
    <property type="entry name" value="SLL0236 PROTEIN"/>
    <property type="match status" value="1"/>
</dbReference>
<dbReference type="OrthoDB" id="9779324at2"/>
<keyword evidence="3" id="KW-0645">Protease</keyword>
<evidence type="ECO:0000256" key="4">
    <source>
        <dbReference type="ARBA" id="ARBA00022723"/>
    </source>
</evidence>
<dbReference type="Proteomes" id="UP000317839">
    <property type="component" value="Unassembled WGS sequence"/>
</dbReference>
<dbReference type="GO" id="GO:0005615">
    <property type="term" value="C:extracellular space"/>
    <property type="evidence" value="ECO:0007669"/>
    <property type="project" value="TreeGrafter"/>
</dbReference>
<comment type="cofactor">
    <cofactor evidence="1">
        <name>Zn(2+)</name>
        <dbReference type="ChEBI" id="CHEBI:29105"/>
    </cofactor>
</comment>
<dbReference type="GO" id="GO:0008270">
    <property type="term" value="F:zinc ion binding"/>
    <property type="evidence" value="ECO:0007669"/>
    <property type="project" value="InterPro"/>
</dbReference>
<dbReference type="PANTHER" id="PTHR11705">
    <property type="entry name" value="PROTEASE FAMILY M14 CARBOXYPEPTIDASE A,B"/>
    <property type="match status" value="1"/>
</dbReference>
<proteinExistence type="inferred from homology"/>
<evidence type="ECO:0000313" key="9">
    <source>
        <dbReference type="EMBL" id="TQV73167.1"/>
    </source>
</evidence>
<keyword evidence="6" id="KW-0862">Zinc</keyword>
<dbReference type="AlphaFoldDB" id="A0A545T7G3"/>
<protein>
    <submittedName>
        <fullName evidence="9">DUF2817 domain-containing protein</fullName>
    </submittedName>
</protein>
<keyword evidence="4" id="KW-0479">Metal-binding</keyword>
<dbReference type="EMBL" id="VIKR01000004">
    <property type="protein sequence ID" value="TQV73167.1"/>
    <property type="molecule type" value="Genomic_DNA"/>
</dbReference>
<dbReference type="SUPFAM" id="SSF53187">
    <property type="entry name" value="Zn-dependent exopeptidases"/>
    <property type="match status" value="1"/>
</dbReference>
<dbReference type="Gene3D" id="3.40.630.10">
    <property type="entry name" value="Zn peptidases"/>
    <property type="match status" value="1"/>
</dbReference>
<comment type="similarity">
    <text evidence="2">Belongs to the peptidase M14 family.</text>
</comment>
<evidence type="ECO:0000256" key="6">
    <source>
        <dbReference type="ARBA" id="ARBA00022833"/>
    </source>
</evidence>
<keyword evidence="5" id="KW-0378">Hydrolase</keyword>
<keyword evidence="10" id="KW-1185">Reference proteome</keyword>
<keyword evidence="7" id="KW-0482">Metalloprotease</keyword>
<accession>A0A545T7G3</accession>